<dbReference type="InterPro" id="IPR052176">
    <property type="entry name" value="Glycosyl_Hydrlase_43_Enz"/>
</dbReference>
<evidence type="ECO:0000313" key="13">
    <source>
        <dbReference type="Proteomes" id="UP000005546"/>
    </source>
</evidence>
<dbReference type="EMBL" id="AFBR01000098">
    <property type="protein sequence ID" value="EGG49954.1"/>
    <property type="molecule type" value="Genomic_DNA"/>
</dbReference>
<dbReference type="AlphaFoldDB" id="F3QZ25"/>
<dbReference type="PROSITE" id="PS51175">
    <property type="entry name" value="CBM6"/>
    <property type="match status" value="1"/>
</dbReference>
<evidence type="ECO:0000256" key="5">
    <source>
        <dbReference type="ARBA" id="ARBA00023277"/>
    </source>
</evidence>
<gene>
    <name evidence="12" type="ORF">HMPREF9442_03471</name>
</gene>
<feature type="active site" description="Proton acceptor" evidence="7">
    <location>
        <position position="33"/>
    </location>
</feature>
<evidence type="ECO:0000259" key="11">
    <source>
        <dbReference type="PROSITE" id="PS51175"/>
    </source>
</evidence>
<dbReference type="Pfam" id="PF04616">
    <property type="entry name" value="Glyco_hydro_43"/>
    <property type="match status" value="1"/>
</dbReference>
<evidence type="ECO:0000256" key="9">
    <source>
        <dbReference type="RuleBase" id="RU361187"/>
    </source>
</evidence>
<dbReference type="SUPFAM" id="SSF75005">
    <property type="entry name" value="Arabinanase/levansucrase/invertase"/>
    <property type="match status" value="1"/>
</dbReference>
<evidence type="ECO:0000256" key="8">
    <source>
        <dbReference type="PIRSR" id="PIRSR606710-2"/>
    </source>
</evidence>
<dbReference type="OrthoDB" id="273314at2"/>
<dbReference type="Gene3D" id="2.60.120.260">
    <property type="entry name" value="Galactose-binding domain-like"/>
    <property type="match status" value="1"/>
</dbReference>
<feature type="domain" description="CBM6" evidence="11">
    <location>
        <begin position="333"/>
        <end position="458"/>
    </location>
</feature>
<dbReference type="Pfam" id="PF03422">
    <property type="entry name" value="CBM_6"/>
    <property type="match status" value="1"/>
</dbReference>
<keyword evidence="2" id="KW-0624">Polysaccharide degradation</keyword>
<name>F3QZ25_9BACT</name>
<feature type="active site" description="Proton donor" evidence="7">
    <location>
        <position position="217"/>
    </location>
</feature>
<keyword evidence="2" id="KW-0858">Xylan degradation</keyword>
<comment type="similarity">
    <text evidence="1 9">Belongs to the glycosyl hydrolase 43 family.</text>
</comment>
<dbReference type="SUPFAM" id="SSF49785">
    <property type="entry name" value="Galactose-binding domain-like"/>
    <property type="match status" value="1"/>
</dbReference>
<accession>F3QZ25</accession>
<dbReference type="GO" id="GO:0004553">
    <property type="term" value="F:hydrolase activity, hydrolyzing O-glycosyl compounds"/>
    <property type="evidence" value="ECO:0007669"/>
    <property type="project" value="InterPro"/>
</dbReference>
<evidence type="ECO:0000256" key="6">
    <source>
        <dbReference type="ARBA" id="ARBA00023295"/>
    </source>
</evidence>
<keyword evidence="3 10" id="KW-0732">Signal</keyword>
<dbReference type="CDD" id="cd18618">
    <property type="entry name" value="GH43_Xsa43E-like"/>
    <property type="match status" value="1"/>
</dbReference>
<evidence type="ECO:0000256" key="7">
    <source>
        <dbReference type="PIRSR" id="PIRSR606710-1"/>
    </source>
</evidence>
<evidence type="ECO:0000256" key="3">
    <source>
        <dbReference type="ARBA" id="ARBA00022729"/>
    </source>
</evidence>
<dbReference type="RefSeq" id="WP_008630331.1">
    <property type="nucleotide sequence ID" value="NZ_GL883891.1"/>
</dbReference>
<dbReference type="InterPro" id="IPR008979">
    <property type="entry name" value="Galactose-bd-like_sf"/>
</dbReference>
<evidence type="ECO:0000256" key="4">
    <source>
        <dbReference type="ARBA" id="ARBA00022801"/>
    </source>
</evidence>
<dbReference type="CDD" id="cd04084">
    <property type="entry name" value="CBM6_xylanase-like"/>
    <property type="match status" value="1"/>
</dbReference>
<dbReference type="HOGENOM" id="CLU_009397_11_2_10"/>
<keyword evidence="5" id="KW-0119">Carbohydrate metabolism</keyword>
<keyword evidence="6 9" id="KW-0326">Glycosidase</keyword>
<evidence type="ECO:0000256" key="1">
    <source>
        <dbReference type="ARBA" id="ARBA00009865"/>
    </source>
</evidence>
<sequence length="509" mass="57042">MKKNLFAWAVAYMLAAGEAGAQNPIIQTRYTADPAACVYGDTLYLYTSVDNEEGEGYQKTIWQLYTTTDMVNWTDCGTVASLADFSWAGDNGAWAPHVVPRDGKWYMYAPIHMRGIGVLVGQSPCGPWRDPLQRALINHDIRDIDPTVFIDDDGQAYLYWGNNGLWYVKLTRSMVDYNGEIMEIPLTEETVGGYEEKYKDENGEEQTRLVGVDKYEEGPWAYKRGEKYYLVYAAGGIPEHLSYSMSDSPTGPWKYQGRIMDSPDGSFTTHPSVVDFKGRSYIFYHNGKLKGGSGFRRSVCVEQFEYNADGTIPHIPMTKKGVSEPVAHVSPYARQEAEMIALSVGVRTAQDESRGVYLDSLDMGDYVKVKAVDFGEEGARSVRLCVRQRENDGFIQVCIDSQSNVVATVDVSGVQDWVELAADLNEVVTGVHDIYFRFRATDTEKRNELMQFDYWYFLPQTVSGVESREAVTGSRDGVSGPYDLSGRRIAQPGRGIYIKGGKKYVGQPF</sequence>
<feature type="site" description="Important for catalytic activity, responsible for pKa modulation of the active site Glu and correct orientation of both the proton donor and substrate" evidence="8">
    <location>
        <position position="145"/>
    </location>
</feature>
<protein>
    <submittedName>
        <fullName evidence="12">Glycosyl hydrolase, family 43</fullName>
    </submittedName>
</protein>
<dbReference type="STRING" id="762982.HMPREF9442_03471"/>
<evidence type="ECO:0000313" key="12">
    <source>
        <dbReference type="EMBL" id="EGG49954.1"/>
    </source>
</evidence>
<feature type="chain" id="PRO_5003305611" evidence="10">
    <location>
        <begin position="22"/>
        <end position="509"/>
    </location>
</feature>
<dbReference type="GO" id="GO:0045493">
    <property type="term" value="P:xylan catabolic process"/>
    <property type="evidence" value="ECO:0007669"/>
    <property type="project" value="UniProtKB-KW"/>
</dbReference>
<dbReference type="InterPro" id="IPR005084">
    <property type="entry name" value="CBM6"/>
</dbReference>
<organism evidence="12 13">
    <name type="scientific">Paraprevotella xylaniphila YIT 11841</name>
    <dbReference type="NCBI Taxonomy" id="762982"/>
    <lineage>
        <taxon>Bacteria</taxon>
        <taxon>Pseudomonadati</taxon>
        <taxon>Bacteroidota</taxon>
        <taxon>Bacteroidia</taxon>
        <taxon>Bacteroidales</taxon>
        <taxon>Prevotellaceae</taxon>
        <taxon>Paraprevotella</taxon>
    </lineage>
</organism>
<keyword evidence="13" id="KW-1185">Reference proteome</keyword>
<keyword evidence="4 9" id="KW-0378">Hydrolase</keyword>
<comment type="caution">
    <text evidence="12">The sequence shown here is derived from an EMBL/GenBank/DDBJ whole genome shotgun (WGS) entry which is preliminary data.</text>
</comment>
<dbReference type="PANTHER" id="PTHR43772:SF2">
    <property type="entry name" value="PUTATIVE (AFU_ORTHOLOGUE AFUA_2G04480)-RELATED"/>
    <property type="match status" value="1"/>
</dbReference>
<dbReference type="SMART" id="SM00606">
    <property type="entry name" value="CBD_IV"/>
    <property type="match status" value="1"/>
</dbReference>
<reference evidence="12 13" key="1">
    <citation type="submission" date="2011-02" db="EMBL/GenBank/DDBJ databases">
        <authorList>
            <person name="Weinstock G."/>
            <person name="Sodergren E."/>
            <person name="Clifton S."/>
            <person name="Fulton L."/>
            <person name="Fulton B."/>
            <person name="Courtney L."/>
            <person name="Fronick C."/>
            <person name="Harrison M."/>
            <person name="Strong C."/>
            <person name="Farmer C."/>
            <person name="Delahaunty K."/>
            <person name="Markovic C."/>
            <person name="Hall O."/>
            <person name="Minx P."/>
            <person name="Tomlinson C."/>
            <person name="Mitreva M."/>
            <person name="Hou S."/>
            <person name="Chen J."/>
            <person name="Wollam A."/>
            <person name="Pepin K.H."/>
            <person name="Johnson M."/>
            <person name="Bhonagiri V."/>
            <person name="Zhang X."/>
            <person name="Suruliraj S."/>
            <person name="Warren W."/>
            <person name="Chinwalla A."/>
            <person name="Mardis E.R."/>
            <person name="Wilson R.K."/>
        </authorList>
    </citation>
    <scope>NUCLEOTIDE SEQUENCE [LARGE SCALE GENOMIC DNA]</scope>
    <source>
        <strain evidence="12 13">YIT 11841</strain>
    </source>
</reference>
<evidence type="ECO:0000256" key="2">
    <source>
        <dbReference type="ARBA" id="ARBA00022651"/>
    </source>
</evidence>
<proteinExistence type="inferred from homology"/>
<dbReference type="PANTHER" id="PTHR43772">
    <property type="entry name" value="ENDO-1,4-BETA-XYLANASE"/>
    <property type="match status" value="1"/>
</dbReference>
<dbReference type="eggNOG" id="COG3507">
    <property type="taxonomic scope" value="Bacteria"/>
</dbReference>
<dbReference type="InterPro" id="IPR023296">
    <property type="entry name" value="Glyco_hydro_beta-prop_sf"/>
</dbReference>
<dbReference type="InterPro" id="IPR006710">
    <property type="entry name" value="Glyco_hydro_43"/>
</dbReference>
<dbReference type="Proteomes" id="UP000005546">
    <property type="component" value="Unassembled WGS sequence"/>
</dbReference>
<feature type="signal peptide" evidence="10">
    <location>
        <begin position="1"/>
        <end position="21"/>
    </location>
</feature>
<dbReference type="GO" id="GO:0030246">
    <property type="term" value="F:carbohydrate binding"/>
    <property type="evidence" value="ECO:0007669"/>
    <property type="project" value="InterPro"/>
</dbReference>
<dbReference type="InterPro" id="IPR006584">
    <property type="entry name" value="Cellulose-bd_IV"/>
</dbReference>
<evidence type="ECO:0000256" key="10">
    <source>
        <dbReference type="SAM" id="SignalP"/>
    </source>
</evidence>
<dbReference type="Gene3D" id="2.115.10.20">
    <property type="entry name" value="Glycosyl hydrolase domain, family 43"/>
    <property type="match status" value="1"/>
</dbReference>